<feature type="compositionally biased region" description="Basic and acidic residues" evidence="1">
    <location>
        <begin position="67"/>
        <end position="78"/>
    </location>
</feature>
<feature type="compositionally biased region" description="Basic residues" evidence="1">
    <location>
        <begin position="10"/>
        <end position="20"/>
    </location>
</feature>
<sequence length="171" mass="19151">MIGYSNLTRKNVRKKRHYRGVAKRKREIDMITVIPCKCMAEEVTKLMENLQFSEEEMTKMGELNEDHLRNLEGSDRNPRPGPRNVEGMKENSEERTMELGKSGAQSDKGKVVISGGYKFRANRTLQGKNKVCNPIMTKRGKAASSNLGVEEDEVSEATSPSKTNITVEAAS</sequence>
<evidence type="ECO:0000256" key="1">
    <source>
        <dbReference type="SAM" id="MobiDB-lite"/>
    </source>
</evidence>
<feature type="region of interest" description="Disordered" evidence="1">
    <location>
        <begin position="67"/>
        <end position="107"/>
    </location>
</feature>
<feature type="region of interest" description="Disordered" evidence="1">
    <location>
        <begin position="137"/>
        <end position="171"/>
    </location>
</feature>
<comment type="caution">
    <text evidence="2">The sequence shown here is derived from an EMBL/GenBank/DDBJ whole genome shotgun (WGS) entry which is preliminary data.</text>
</comment>
<feature type="compositionally biased region" description="Polar residues" evidence="1">
    <location>
        <begin position="156"/>
        <end position="171"/>
    </location>
</feature>
<evidence type="ECO:0000313" key="2">
    <source>
        <dbReference type="EMBL" id="KAK8579996.1"/>
    </source>
</evidence>
<accession>A0ABR2FGV2</accession>
<evidence type="ECO:0000313" key="3">
    <source>
        <dbReference type="Proteomes" id="UP001472677"/>
    </source>
</evidence>
<reference evidence="2 3" key="1">
    <citation type="journal article" date="2024" name="G3 (Bethesda)">
        <title>Genome assembly of Hibiscus sabdariffa L. provides insights into metabolisms of medicinal natural products.</title>
        <authorList>
            <person name="Kim T."/>
        </authorList>
    </citation>
    <scope>NUCLEOTIDE SEQUENCE [LARGE SCALE GENOMIC DNA]</scope>
    <source>
        <strain evidence="2">TK-2024</strain>
        <tissue evidence="2">Old leaves</tissue>
    </source>
</reference>
<keyword evidence="3" id="KW-1185">Reference proteome</keyword>
<feature type="compositionally biased region" description="Basic and acidic residues" evidence="1">
    <location>
        <begin position="86"/>
        <end position="98"/>
    </location>
</feature>
<feature type="region of interest" description="Disordered" evidence="1">
    <location>
        <begin position="1"/>
        <end position="20"/>
    </location>
</feature>
<proteinExistence type="predicted"/>
<protein>
    <submittedName>
        <fullName evidence="2">Uncharacterized protein</fullName>
    </submittedName>
</protein>
<dbReference type="EMBL" id="JBBPBM010000006">
    <property type="protein sequence ID" value="KAK8579996.1"/>
    <property type="molecule type" value="Genomic_DNA"/>
</dbReference>
<name>A0ABR2FGV2_9ROSI</name>
<organism evidence="2 3">
    <name type="scientific">Hibiscus sabdariffa</name>
    <name type="common">roselle</name>
    <dbReference type="NCBI Taxonomy" id="183260"/>
    <lineage>
        <taxon>Eukaryota</taxon>
        <taxon>Viridiplantae</taxon>
        <taxon>Streptophyta</taxon>
        <taxon>Embryophyta</taxon>
        <taxon>Tracheophyta</taxon>
        <taxon>Spermatophyta</taxon>
        <taxon>Magnoliopsida</taxon>
        <taxon>eudicotyledons</taxon>
        <taxon>Gunneridae</taxon>
        <taxon>Pentapetalae</taxon>
        <taxon>rosids</taxon>
        <taxon>malvids</taxon>
        <taxon>Malvales</taxon>
        <taxon>Malvaceae</taxon>
        <taxon>Malvoideae</taxon>
        <taxon>Hibiscus</taxon>
    </lineage>
</organism>
<gene>
    <name evidence="2" type="ORF">V6N12_070288</name>
</gene>
<dbReference type="Proteomes" id="UP001472677">
    <property type="component" value="Unassembled WGS sequence"/>
</dbReference>